<sequence>MLVRNSLLRSSRMLQFQAKRNMATASSDIIARANSGRAGKFVVSEFKRITTGVLGWGSIFAVALFWCSPLYYYKKSTSFGLAHA</sequence>
<feature type="transmembrane region" description="Helical" evidence="1">
    <location>
        <begin position="53"/>
        <end position="73"/>
    </location>
</feature>
<keyword evidence="1" id="KW-0472">Membrane</keyword>
<dbReference type="EMBL" id="PUHR01000153">
    <property type="protein sequence ID" value="KAG0661955.1"/>
    <property type="molecule type" value="Genomic_DNA"/>
</dbReference>
<accession>A0A9P6W2I6</accession>
<evidence type="ECO:0000256" key="1">
    <source>
        <dbReference type="SAM" id="Phobius"/>
    </source>
</evidence>
<evidence type="ECO:0000313" key="2">
    <source>
        <dbReference type="EMBL" id="KAG0661955.1"/>
    </source>
</evidence>
<proteinExistence type="predicted"/>
<keyword evidence="3" id="KW-1185">Reference proteome</keyword>
<reference evidence="2 3" key="1">
    <citation type="submission" date="2020-11" db="EMBL/GenBank/DDBJ databases">
        <title>Kefir isolates.</title>
        <authorList>
            <person name="Marcisauskas S."/>
            <person name="Kim Y."/>
            <person name="Blasche S."/>
        </authorList>
    </citation>
    <scope>NUCLEOTIDE SEQUENCE [LARGE SCALE GENOMIC DNA]</scope>
    <source>
        <strain evidence="2 3">OG2</strain>
    </source>
</reference>
<keyword evidence="1" id="KW-1133">Transmembrane helix</keyword>
<name>A0A9P6W2I6_MAUEX</name>
<keyword evidence="1" id="KW-0812">Transmembrane</keyword>
<dbReference type="Proteomes" id="UP000750334">
    <property type="component" value="Unassembled WGS sequence"/>
</dbReference>
<comment type="caution">
    <text evidence="2">The sequence shown here is derived from an EMBL/GenBank/DDBJ whole genome shotgun (WGS) entry which is preliminary data.</text>
</comment>
<dbReference type="AlphaFoldDB" id="A0A9P6W2I6"/>
<protein>
    <submittedName>
        <fullName evidence="2">Uncharacterized protein</fullName>
    </submittedName>
</protein>
<evidence type="ECO:0000313" key="3">
    <source>
        <dbReference type="Proteomes" id="UP000750334"/>
    </source>
</evidence>
<gene>
    <name evidence="2" type="ORF">C6P45_001244</name>
</gene>
<organism evidence="2 3">
    <name type="scientific">Maudiozyma exigua</name>
    <name type="common">Yeast</name>
    <name type="synonym">Kazachstania exigua</name>
    <dbReference type="NCBI Taxonomy" id="34358"/>
    <lineage>
        <taxon>Eukaryota</taxon>
        <taxon>Fungi</taxon>
        <taxon>Dikarya</taxon>
        <taxon>Ascomycota</taxon>
        <taxon>Saccharomycotina</taxon>
        <taxon>Saccharomycetes</taxon>
        <taxon>Saccharomycetales</taxon>
        <taxon>Saccharomycetaceae</taxon>
        <taxon>Maudiozyma</taxon>
    </lineage>
</organism>